<dbReference type="Pfam" id="PF01359">
    <property type="entry name" value="Transposase_1"/>
    <property type="match status" value="1"/>
</dbReference>
<name>A0A4Y2NWQ3_ARAVE</name>
<comment type="caution">
    <text evidence="2">The sequence shown here is derived from an EMBL/GenBank/DDBJ whole genome shotgun (WGS) entry which is preliminary data.</text>
</comment>
<gene>
    <name evidence="2" type="ORF">AVEN_37990_1</name>
</gene>
<organism evidence="2 3">
    <name type="scientific">Araneus ventricosus</name>
    <name type="common">Orbweaver spider</name>
    <name type="synonym">Epeira ventricosa</name>
    <dbReference type="NCBI Taxonomy" id="182803"/>
    <lineage>
        <taxon>Eukaryota</taxon>
        <taxon>Metazoa</taxon>
        <taxon>Ecdysozoa</taxon>
        <taxon>Arthropoda</taxon>
        <taxon>Chelicerata</taxon>
        <taxon>Arachnida</taxon>
        <taxon>Araneae</taxon>
        <taxon>Araneomorphae</taxon>
        <taxon>Entelegynae</taxon>
        <taxon>Araneoidea</taxon>
        <taxon>Araneidae</taxon>
        <taxon>Araneus</taxon>
    </lineage>
</organism>
<dbReference type="InterPro" id="IPR001888">
    <property type="entry name" value="Transposase_1"/>
</dbReference>
<dbReference type="AlphaFoldDB" id="A0A4Y2NWQ3"/>
<evidence type="ECO:0000256" key="1">
    <source>
        <dbReference type="SAM" id="MobiDB-lite"/>
    </source>
</evidence>
<evidence type="ECO:0000313" key="3">
    <source>
        <dbReference type="Proteomes" id="UP000499080"/>
    </source>
</evidence>
<dbReference type="GO" id="GO:0003676">
    <property type="term" value="F:nucleic acid binding"/>
    <property type="evidence" value="ECO:0007669"/>
    <property type="project" value="InterPro"/>
</dbReference>
<dbReference type="OrthoDB" id="10017160at2759"/>
<protein>
    <submittedName>
        <fullName evidence="2">Uncharacterized protein</fullName>
    </submittedName>
</protein>
<dbReference type="InterPro" id="IPR036397">
    <property type="entry name" value="RNaseH_sf"/>
</dbReference>
<reference evidence="2 3" key="1">
    <citation type="journal article" date="2019" name="Sci. Rep.">
        <title>Orb-weaving spider Araneus ventricosus genome elucidates the spidroin gene catalogue.</title>
        <authorList>
            <person name="Kono N."/>
            <person name="Nakamura H."/>
            <person name="Ohtoshi R."/>
            <person name="Moran D.A.P."/>
            <person name="Shinohara A."/>
            <person name="Yoshida Y."/>
            <person name="Fujiwara M."/>
            <person name="Mori M."/>
            <person name="Tomita M."/>
            <person name="Arakawa K."/>
        </authorList>
    </citation>
    <scope>NUCLEOTIDE SEQUENCE [LARGE SCALE GENOMIC DNA]</scope>
</reference>
<proteinExistence type="predicted"/>
<feature type="region of interest" description="Disordered" evidence="1">
    <location>
        <begin position="119"/>
        <end position="140"/>
    </location>
</feature>
<evidence type="ECO:0000313" key="2">
    <source>
        <dbReference type="EMBL" id="GBN42196.1"/>
    </source>
</evidence>
<keyword evidence="3" id="KW-1185">Reference proteome</keyword>
<dbReference type="Proteomes" id="UP000499080">
    <property type="component" value="Unassembled WGS sequence"/>
</dbReference>
<feature type="compositionally biased region" description="Polar residues" evidence="1">
    <location>
        <begin position="120"/>
        <end position="134"/>
    </location>
</feature>
<dbReference type="Gene3D" id="3.30.420.10">
    <property type="entry name" value="Ribonuclease H-like superfamily/Ribonuclease H"/>
    <property type="match status" value="1"/>
</dbReference>
<dbReference type="EMBL" id="BGPR01009775">
    <property type="protein sequence ID" value="GBN42196.1"/>
    <property type="molecule type" value="Genomic_DNA"/>
</dbReference>
<accession>A0A4Y2NWQ3</accession>
<sequence>MSCANQATKHGVETHVRVKAKHNLSQLKTMASVFSNRHGVLLVDFMQRGTTINAVAYGQTLRKLRRAIQNKRRGMLTEGIYYSMKMQGLTPQLRSKLSSTLLAGKFWTSPQPRPCAEQLPSFTPSETSSRQQNHYNDDENVKTAGYRRKILLRGYSKCSSEVL</sequence>